<evidence type="ECO:0000313" key="2">
    <source>
        <dbReference type="EMBL" id="TLS41527.1"/>
    </source>
</evidence>
<dbReference type="EMBL" id="VBZC01000054">
    <property type="protein sequence ID" value="TLS41527.1"/>
    <property type="molecule type" value="Genomic_DNA"/>
</dbReference>
<dbReference type="InterPro" id="IPR045428">
    <property type="entry name" value="EACC1"/>
</dbReference>
<gene>
    <name evidence="2" type="ORF">FE633_35630</name>
</gene>
<accession>A0A5R9FCI4</accession>
<evidence type="ECO:0000256" key="1">
    <source>
        <dbReference type="SAM" id="MobiDB-lite"/>
    </source>
</evidence>
<keyword evidence="3" id="KW-1185">Reference proteome</keyword>
<dbReference type="Pfam" id="PF19953">
    <property type="entry name" value="EACC1"/>
    <property type="match status" value="1"/>
</dbReference>
<comment type="caution">
    <text evidence="2">The sequence shown here is derived from an EMBL/GenBank/DDBJ whole genome shotgun (WGS) entry which is preliminary data.</text>
</comment>
<dbReference type="AlphaFoldDB" id="A0A5R9FCI4"/>
<reference evidence="2 3" key="1">
    <citation type="submission" date="2019-05" db="EMBL/GenBank/DDBJ databases">
        <title>Streptomyces sp. NEAU-C151, a novel actinomycete isolated from soil.</title>
        <authorList>
            <person name="Han L."/>
            <person name="Jiang H."/>
        </authorList>
    </citation>
    <scope>NUCLEOTIDE SEQUENCE [LARGE SCALE GENOMIC DNA]</scope>
    <source>
        <strain evidence="2 3">NEAU-C151</strain>
    </source>
</reference>
<sequence>MLEFSFEFAGTPKEVDADTRGLAHWLESAEDIDVDAKARVAPPQSGEQGGLADLLQVVVAVAPPLITLLGTWLTRRSASGPVEFTIRLSTGESESVVVTSPDQVPTVERSLRQRLQR</sequence>
<proteinExistence type="predicted"/>
<dbReference type="RefSeq" id="WP_138049309.1">
    <property type="nucleotide sequence ID" value="NZ_VBZC01000054.1"/>
</dbReference>
<protein>
    <submittedName>
        <fullName evidence="2">Uncharacterized protein</fullName>
    </submittedName>
</protein>
<organism evidence="2 3">
    <name type="scientific">Streptomyces montanus</name>
    <dbReference type="NCBI Taxonomy" id="2580423"/>
    <lineage>
        <taxon>Bacteria</taxon>
        <taxon>Bacillati</taxon>
        <taxon>Actinomycetota</taxon>
        <taxon>Actinomycetes</taxon>
        <taxon>Kitasatosporales</taxon>
        <taxon>Streptomycetaceae</taxon>
        <taxon>Streptomyces</taxon>
    </lineage>
</organism>
<name>A0A5R9FCI4_9ACTN</name>
<evidence type="ECO:0000313" key="3">
    <source>
        <dbReference type="Proteomes" id="UP000305906"/>
    </source>
</evidence>
<feature type="region of interest" description="Disordered" evidence="1">
    <location>
        <begin position="92"/>
        <end position="117"/>
    </location>
</feature>
<dbReference type="Proteomes" id="UP000305906">
    <property type="component" value="Unassembled WGS sequence"/>
</dbReference>